<name>A0A0N5AE29_9BILA</name>
<proteinExistence type="predicted"/>
<dbReference type="PANTHER" id="PTHR34851">
    <property type="entry name" value="PROTEIN CBG05235-RELATED"/>
    <property type="match status" value="1"/>
</dbReference>
<accession>A0A0N5AE29</accession>
<keyword evidence="2" id="KW-1185">Reference proteome</keyword>
<feature type="transmembrane region" description="Helical" evidence="1">
    <location>
        <begin position="28"/>
        <end position="47"/>
    </location>
</feature>
<keyword evidence="1" id="KW-0812">Transmembrane</keyword>
<feature type="transmembrane region" description="Helical" evidence="1">
    <location>
        <begin position="85"/>
        <end position="108"/>
    </location>
</feature>
<dbReference type="PANTHER" id="PTHR34851:SF5">
    <property type="entry name" value="MARVEL DOMAIN-CONTAINING PROTEIN"/>
    <property type="match status" value="1"/>
</dbReference>
<protein>
    <submittedName>
        <fullName evidence="3">MARVEL domain-containing protein</fullName>
    </submittedName>
</protein>
<evidence type="ECO:0000313" key="2">
    <source>
        <dbReference type="Proteomes" id="UP000046393"/>
    </source>
</evidence>
<dbReference type="Proteomes" id="UP000046393">
    <property type="component" value="Unplaced"/>
</dbReference>
<reference evidence="3" key="1">
    <citation type="submission" date="2017-02" db="UniProtKB">
        <authorList>
            <consortium name="WormBaseParasite"/>
        </authorList>
    </citation>
    <scope>IDENTIFICATION</scope>
</reference>
<dbReference type="AlphaFoldDB" id="A0A0N5AE29"/>
<sequence length="214" mass="24005">MAAQINGHSFDQNDAKYHTCFGSLHIKLAARIVSIIYIVGAVCNVIYSTARGISLAMYSWLSFACSIGIFGCLVYGVFKEKRVFMLPYFIFQIAGIIVTAFTLIIFIICTAVSRDTIEEIAANYGGVRLDDDPSNVASGLTVQAFTIIFIIFVCILLLLQILFFETIYRFKEFLRDRETSFSFNLDGIFQNPNNVYSTNVDDLDIISNSENTLK</sequence>
<organism evidence="2 3">
    <name type="scientific">Syphacia muris</name>
    <dbReference type="NCBI Taxonomy" id="451379"/>
    <lineage>
        <taxon>Eukaryota</taxon>
        <taxon>Metazoa</taxon>
        <taxon>Ecdysozoa</taxon>
        <taxon>Nematoda</taxon>
        <taxon>Chromadorea</taxon>
        <taxon>Rhabditida</taxon>
        <taxon>Spirurina</taxon>
        <taxon>Oxyuridomorpha</taxon>
        <taxon>Oxyuroidea</taxon>
        <taxon>Oxyuridae</taxon>
        <taxon>Syphacia</taxon>
    </lineage>
</organism>
<evidence type="ECO:0000256" key="1">
    <source>
        <dbReference type="SAM" id="Phobius"/>
    </source>
</evidence>
<feature type="transmembrane region" description="Helical" evidence="1">
    <location>
        <begin position="144"/>
        <end position="168"/>
    </location>
</feature>
<evidence type="ECO:0000313" key="3">
    <source>
        <dbReference type="WBParaSite" id="SMUV_0000246701-mRNA-1"/>
    </source>
</evidence>
<keyword evidence="1" id="KW-0472">Membrane</keyword>
<dbReference type="WBParaSite" id="SMUV_0000246701-mRNA-1">
    <property type="protein sequence ID" value="SMUV_0000246701-mRNA-1"/>
    <property type="gene ID" value="SMUV_0000246701"/>
</dbReference>
<keyword evidence="1" id="KW-1133">Transmembrane helix</keyword>
<feature type="transmembrane region" description="Helical" evidence="1">
    <location>
        <begin position="59"/>
        <end position="78"/>
    </location>
</feature>